<evidence type="ECO:0000313" key="1">
    <source>
        <dbReference type="EMBL" id="RSL92623.1"/>
    </source>
</evidence>
<protein>
    <submittedName>
        <fullName evidence="1">Uncharacterized protein</fullName>
    </submittedName>
</protein>
<name>A0A428SS79_9HYPO</name>
<accession>A0A428SS79</accession>
<evidence type="ECO:0000313" key="2">
    <source>
        <dbReference type="Proteomes" id="UP000287144"/>
    </source>
</evidence>
<dbReference type="Proteomes" id="UP000287144">
    <property type="component" value="Unassembled WGS sequence"/>
</dbReference>
<organism evidence="1 2">
    <name type="scientific">Fusarium oligoseptatum</name>
    <dbReference type="NCBI Taxonomy" id="2604345"/>
    <lineage>
        <taxon>Eukaryota</taxon>
        <taxon>Fungi</taxon>
        <taxon>Dikarya</taxon>
        <taxon>Ascomycota</taxon>
        <taxon>Pezizomycotina</taxon>
        <taxon>Sordariomycetes</taxon>
        <taxon>Hypocreomycetidae</taxon>
        <taxon>Hypocreales</taxon>
        <taxon>Nectriaceae</taxon>
        <taxon>Fusarium</taxon>
        <taxon>Fusarium solani species complex</taxon>
    </lineage>
</organism>
<dbReference type="AlphaFoldDB" id="A0A428SS79"/>
<comment type="caution">
    <text evidence="1">The sequence shown here is derived from an EMBL/GenBank/DDBJ whole genome shotgun (WGS) entry which is preliminary data.</text>
</comment>
<sequence>MRRGTLELKSKFYPSSVSLANMRSTLASIVQSIIINGYDILSAGKPLSSAYAPFPMAAACIRSVRVRLHCQRGQVLRPAGFLLPMTAGAQLLSLDSV</sequence>
<keyword evidence="2" id="KW-1185">Reference proteome</keyword>
<gene>
    <name evidence="1" type="ORF">CEP52_013713</name>
</gene>
<proteinExistence type="predicted"/>
<dbReference type="EMBL" id="NKCK01000199">
    <property type="protein sequence ID" value="RSL92623.1"/>
    <property type="molecule type" value="Genomic_DNA"/>
</dbReference>
<reference evidence="1 2" key="1">
    <citation type="submission" date="2017-06" db="EMBL/GenBank/DDBJ databases">
        <title>Comparative genomic analysis of Ambrosia Fusariam Clade fungi.</title>
        <authorList>
            <person name="Stajich J.E."/>
            <person name="Carrillo J."/>
            <person name="Kijimoto T."/>
            <person name="Eskalen A."/>
            <person name="O'Donnell K."/>
            <person name="Kasson M."/>
        </authorList>
    </citation>
    <scope>NUCLEOTIDE SEQUENCE [LARGE SCALE GENOMIC DNA]</scope>
    <source>
        <strain evidence="1 2">NRRL62579</strain>
    </source>
</reference>